<accession>A0ABD6B1N0</accession>
<proteinExistence type="predicted"/>
<gene>
    <name evidence="1" type="ORF">ACFR9S_01155</name>
</gene>
<sequence length="80" mass="8392">MSYDTEIRVAEDTERTITDAAEGHDTACVGATRSGAVSQAVFGSLPETGGREADQTVVMARAPAESPVSGREALLRRRGV</sequence>
<name>A0ABD6B1N0_9EURY</name>
<organism evidence="1 2">
    <name type="scientific">Halolamina salina</name>
    <dbReference type="NCBI Taxonomy" id="1220023"/>
    <lineage>
        <taxon>Archaea</taxon>
        <taxon>Methanobacteriati</taxon>
        <taxon>Methanobacteriota</taxon>
        <taxon>Stenosarchaea group</taxon>
        <taxon>Halobacteria</taxon>
        <taxon>Halobacteriales</taxon>
        <taxon>Haloferacaceae</taxon>
    </lineage>
</organism>
<protein>
    <recommendedName>
        <fullName evidence="3">Universal stress protein family protein</fullName>
    </recommendedName>
</protein>
<evidence type="ECO:0008006" key="3">
    <source>
        <dbReference type="Google" id="ProtNLM"/>
    </source>
</evidence>
<dbReference type="RefSeq" id="WP_379731555.1">
    <property type="nucleotide sequence ID" value="NZ_JBHSWZ010000106.1"/>
</dbReference>
<dbReference type="AlphaFoldDB" id="A0ABD6B1N0"/>
<evidence type="ECO:0000313" key="2">
    <source>
        <dbReference type="Proteomes" id="UP001597111"/>
    </source>
</evidence>
<dbReference type="EMBL" id="JBHUDH010000010">
    <property type="protein sequence ID" value="MFD1524909.1"/>
    <property type="molecule type" value="Genomic_DNA"/>
</dbReference>
<keyword evidence="2" id="KW-1185">Reference proteome</keyword>
<dbReference type="Proteomes" id="UP001597111">
    <property type="component" value="Unassembled WGS sequence"/>
</dbReference>
<reference evidence="1 2" key="1">
    <citation type="journal article" date="2019" name="Int. J. Syst. Evol. Microbiol.">
        <title>The Global Catalogue of Microorganisms (GCM) 10K type strain sequencing project: providing services to taxonomists for standard genome sequencing and annotation.</title>
        <authorList>
            <consortium name="The Broad Institute Genomics Platform"/>
            <consortium name="The Broad Institute Genome Sequencing Center for Infectious Disease"/>
            <person name="Wu L."/>
            <person name="Ma J."/>
        </authorList>
    </citation>
    <scope>NUCLEOTIDE SEQUENCE [LARGE SCALE GENOMIC DNA]</scope>
    <source>
        <strain evidence="1 2">CGMCC 1.12285</strain>
    </source>
</reference>
<comment type="caution">
    <text evidence="1">The sequence shown here is derived from an EMBL/GenBank/DDBJ whole genome shotgun (WGS) entry which is preliminary data.</text>
</comment>
<evidence type="ECO:0000313" key="1">
    <source>
        <dbReference type="EMBL" id="MFD1524909.1"/>
    </source>
</evidence>